<keyword evidence="4 5" id="KW-0732">Signal</keyword>
<gene>
    <name evidence="6" type="ORF">NTJ_13409</name>
</gene>
<name>A0ABN7BAC6_9HEMI</name>
<reference evidence="6 7" key="1">
    <citation type="submission" date="2023-09" db="EMBL/GenBank/DDBJ databases">
        <title>Nesidiocoris tenuis whole genome shotgun sequence.</title>
        <authorList>
            <person name="Shibata T."/>
            <person name="Shimoda M."/>
            <person name="Kobayashi T."/>
            <person name="Uehara T."/>
        </authorList>
    </citation>
    <scope>NUCLEOTIDE SEQUENCE [LARGE SCALE GENOMIC DNA]</scope>
    <source>
        <strain evidence="6 7">Japan</strain>
    </source>
</reference>
<protein>
    <submittedName>
        <fullName evidence="6">Uncharacterized protein</fullName>
    </submittedName>
</protein>
<comment type="similarity">
    <text evidence="2">Belongs to the PBP/GOBP family.</text>
</comment>
<dbReference type="PANTHER" id="PTHR11857">
    <property type="entry name" value="ODORANT BINDING PROTEIN-RELATED"/>
    <property type="match status" value="1"/>
</dbReference>
<sequence>MVTVSMKIFFIFAAAIALVSGAQLPPEMQEMAQQLHDGCVAETGVDNGLIGPCAKGNFADDPKLRCYFKCVFGNLGVISDDGELDAEAFGSILPEEMQGFLPTIRKCGDTKGADACELAMNFNKCLQNLDPANFMII</sequence>
<evidence type="ECO:0000256" key="2">
    <source>
        <dbReference type="ARBA" id="ARBA00008098"/>
    </source>
</evidence>
<dbReference type="SMART" id="SM00708">
    <property type="entry name" value="PhBP"/>
    <property type="match status" value="1"/>
</dbReference>
<evidence type="ECO:0000256" key="1">
    <source>
        <dbReference type="ARBA" id="ARBA00004613"/>
    </source>
</evidence>
<feature type="signal peptide" evidence="5">
    <location>
        <begin position="1"/>
        <end position="21"/>
    </location>
</feature>
<organism evidence="6 7">
    <name type="scientific">Nesidiocoris tenuis</name>
    <dbReference type="NCBI Taxonomy" id="355587"/>
    <lineage>
        <taxon>Eukaryota</taxon>
        <taxon>Metazoa</taxon>
        <taxon>Ecdysozoa</taxon>
        <taxon>Arthropoda</taxon>
        <taxon>Hexapoda</taxon>
        <taxon>Insecta</taxon>
        <taxon>Pterygota</taxon>
        <taxon>Neoptera</taxon>
        <taxon>Paraneoptera</taxon>
        <taxon>Hemiptera</taxon>
        <taxon>Heteroptera</taxon>
        <taxon>Panheteroptera</taxon>
        <taxon>Cimicomorpha</taxon>
        <taxon>Miridae</taxon>
        <taxon>Dicyphina</taxon>
        <taxon>Nesidiocoris</taxon>
    </lineage>
</organism>
<dbReference type="CDD" id="cd23992">
    <property type="entry name" value="PBP_GOBP"/>
    <property type="match status" value="1"/>
</dbReference>
<dbReference type="Proteomes" id="UP001307889">
    <property type="component" value="Chromosome 11"/>
</dbReference>
<evidence type="ECO:0000313" key="7">
    <source>
        <dbReference type="Proteomes" id="UP001307889"/>
    </source>
</evidence>
<evidence type="ECO:0000256" key="4">
    <source>
        <dbReference type="ARBA" id="ARBA00022729"/>
    </source>
</evidence>
<dbReference type="EMBL" id="AP028919">
    <property type="protein sequence ID" value="BET00593.1"/>
    <property type="molecule type" value="Genomic_DNA"/>
</dbReference>
<accession>A0ABN7BAC6</accession>
<dbReference type="PANTHER" id="PTHR11857:SF43">
    <property type="entry name" value="GEO07291P1-RELATED"/>
    <property type="match status" value="1"/>
</dbReference>
<evidence type="ECO:0000256" key="5">
    <source>
        <dbReference type="SAM" id="SignalP"/>
    </source>
</evidence>
<dbReference type="SUPFAM" id="SSF47565">
    <property type="entry name" value="Insect pheromone/odorant-binding proteins"/>
    <property type="match status" value="1"/>
</dbReference>
<dbReference type="InterPro" id="IPR036728">
    <property type="entry name" value="PBP_GOBP_sf"/>
</dbReference>
<dbReference type="Gene3D" id="1.10.238.20">
    <property type="entry name" value="Pheromone/general odorant binding protein domain"/>
    <property type="match status" value="1"/>
</dbReference>
<feature type="chain" id="PRO_5047002679" evidence="5">
    <location>
        <begin position="22"/>
        <end position="137"/>
    </location>
</feature>
<dbReference type="InterPro" id="IPR006170">
    <property type="entry name" value="PBP/GOBP"/>
</dbReference>
<comment type="subcellular location">
    <subcellularLocation>
        <location evidence="1">Secreted</location>
    </subcellularLocation>
</comment>
<evidence type="ECO:0000313" key="6">
    <source>
        <dbReference type="EMBL" id="BET00593.1"/>
    </source>
</evidence>
<proteinExistence type="inferred from homology"/>
<keyword evidence="7" id="KW-1185">Reference proteome</keyword>
<dbReference type="Pfam" id="PF01395">
    <property type="entry name" value="PBP_GOBP"/>
    <property type="match status" value="1"/>
</dbReference>
<evidence type="ECO:0000256" key="3">
    <source>
        <dbReference type="ARBA" id="ARBA00022525"/>
    </source>
</evidence>
<keyword evidence="3" id="KW-0964">Secreted</keyword>